<feature type="domain" description="CsgH-like" evidence="1">
    <location>
        <begin position="11"/>
        <end position="98"/>
    </location>
</feature>
<organism evidence="2 3">
    <name type="scientific">Methylorubrum aminovorans</name>
    <dbReference type="NCBI Taxonomy" id="269069"/>
    <lineage>
        <taxon>Bacteria</taxon>
        <taxon>Pseudomonadati</taxon>
        <taxon>Pseudomonadota</taxon>
        <taxon>Alphaproteobacteria</taxon>
        <taxon>Hyphomicrobiales</taxon>
        <taxon>Methylobacteriaceae</taxon>
        <taxon>Methylorubrum</taxon>
    </lineage>
</organism>
<gene>
    <name evidence="2" type="ORF">LNAOJCKE_3392</name>
</gene>
<evidence type="ECO:0000259" key="1">
    <source>
        <dbReference type="Pfam" id="PF21112"/>
    </source>
</evidence>
<dbReference type="NCBIfam" id="NF041112">
    <property type="entry name" value="chap_CsgH_alph"/>
    <property type="match status" value="1"/>
</dbReference>
<dbReference type="InterPro" id="IPR053722">
    <property type="entry name" value="Curli_assembly_CsgC/AgfC"/>
</dbReference>
<name>A0ABQ4UH97_9HYPH</name>
<comment type="caution">
    <text evidence="2">The sequence shown here is derived from an EMBL/GenBank/DDBJ whole genome shotgun (WGS) entry which is preliminary data.</text>
</comment>
<dbReference type="Pfam" id="PF21112">
    <property type="entry name" value="CsgH"/>
    <property type="match status" value="1"/>
</dbReference>
<evidence type="ECO:0000313" key="2">
    <source>
        <dbReference type="EMBL" id="GJE66177.1"/>
    </source>
</evidence>
<proteinExistence type="predicted"/>
<accession>A0ABQ4UH97</accession>
<protein>
    <recommendedName>
        <fullName evidence="1">CsgH-like domain-containing protein</fullName>
    </recommendedName>
</protein>
<dbReference type="Gene3D" id="2.60.40.2420">
    <property type="match status" value="1"/>
</dbReference>
<sequence length="109" mass="11727">MHGDLPPPPITCTLSEQRQGSQVRIDAEIRSTTSQSGTYRLVVSKRGSSGNAQLSQQSDLALAPGTTLRIPGPRLSIEPEGHYRARLVIHAGDAEYICEHEGPNVSDPP</sequence>
<reference evidence="2" key="2">
    <citation type="submission" date="2021-08" db="EMBL/GenBank/DDBJ databases">
        <authorList>
            <person name="Tani A."/>
            <person name="Ola A."/>
            <person name="Ogura Y."/>
            <person name="Katsura K."/>
            <person name="Hayashi T."/>
        </authorList>
    </citation>
    <scope>NUCLEOTIDE SEQUENCE</scope>
    <source>
        <strain evidence="2">NBRC 15686</strain>
    </source>
</reference>
<dbReference type="RefSeq" id="WP_238225806.1">
    <property type="nucleotide sequence ID" value="NZ_BAAADH010000026.1"/>
</dbReference>
<dbReference type="Proteomes" id="UP001055039">
    <property type="component" value="Unassembled WGS sequence"/>
</dbReference>
<keyword evidence="3" id="KW-1185">Reference proteome</keyword>
<evidence type="ECO:0000313" key="3">
    <source>
        <dbReference type="Proteomes" id="UP001055039"/>
    </source>
</evidence>
<dbReference type="InterPro" id="IPR047726">
    <property type="entry name" value="CsgH_dom"/>
</dbReference>
<dbReference type="EMBL" id="BPRC01000012">
    <property type="protein sequence ID" value="GJE66177.1"/>
    <property type="molecule type" value="Genomic_DNA"/>
</dbReference>
<reference evidence="2" key="1">
    <citation type="journal article" date="2021" name="Front. Microbiol.">
        <title>Comprehensive Comparative Genomics and Phenotyping of Methylobacterium Species.</title>
        <authorList>
            <person name="Alessa O."/>
            <person name="Ogura Y."/>
            <person name="Fujitani Y."/>
            <person name="Takami H."/>
            <person name="Hayashi T."/>
            <person name="Sahin N."/>
            <person name="Tani A."/>
        </authorList>
    </citation>
    <scope>NUCLEOTIDE SEQUENCE</scope>
    <source>
        <strain evidence="2">NBRC 15686</strain>
    </source>
</reference>
<dbReference type="InterPro" id="IPR048632">
    <property type="entry name" value="CsgH-like"/>
</dbReference>